<dbReference type="InterPro" id="IPR046532">
    <property type="entry name" value="DUF6597"/>
</dbReference>
<dbReference type="PROSITE" id="PS01124">
    <property type="entry name" value="HTH_ARAC_FAMILY_2"/>
    <property type="match status" value="1"/>
</dbReference>
<dbReference type="RefSeq" id="WP_123379209.1">
    <property type="nucleotide sequence ID" value="NZ_RJKN01000002.1"/>
</dbReference>
<dbReference type="InterPro" id="IPR009057">
    <property type="entry name" value="Homeodomain-like_sf"/>
</dbReference>
<organism evidence="6 7">
    <name type="scientific">Pseudokineococcus lusitanus</name>
    <dbReference type="NCBI Taxonomy" id="763993"/>
    <lineage>
        <taxon>Bacteria</taxon>
        <taxon>Bacillati</taxon>
        <taxon>Actinomycetota</taxon>
        <taxon>Actinomycetes</taxon>
        <taxon>Kineosporiales</taxon>
        <taxon>Kineosporiaceae</taxon>
        <taxon>Pseudokineococcus</taxon>
    </lineage>
</organism>
<dbReference type="PANTHER" id="PTHR46796:SF15">
    <property type="entry name" value="BLL1074 PROTEIN"/>
    <property type="match status" value="1"/>
</dbReference>
<evidence type="ECO:0000313" key="6">
    <source>
        <dbReference type="EMBL" id="ROP45016.1"/>
    </source>
</evidence>
<proteinExistence type="predicted"/>
<dbReference type="Pfam" id="PF12833">
    <property type="entry name" value="HTH_18"/>
    <property type="match status" value="1"/>
</dbReference>
<dbReference type="InterPro" id="IPR050204">
    <property type="entry name" value="AraC_XylS_family_regulators"/>
</dbReference>
<keyword evidence="2" id="KW-0238">DNA-binding</keyword>
<keyword evidence="1" id="KW-0805">Transcription regulation</keyword>
<gene>
    <name evidence="6" type="ORF">EDC03_1146</name>
</gene>
<keyword evidence="3" id="KW-0804">Transcription</keyword>
<dbReference type="AlphaFoldDB" id="A0A3N1HRI9"/>
<dbReference type="OrthoDB" id="2559672at2"/>
<evidence type="ECO:0000313" key="7">
    <source>
        <dbReference type="Proteomes" id="UP000276232"/>
    </source>
</evidence>
<dbReference type="Pfam" id="PF20240">
    <property type="entry name" value="DUF6597"/>
    <property type="match status" value="1"/>
</dbReference>
<protein>
    <submittedName>
        <fullName evidence="6">AraC family transcriptional regulator</fullName>
    </submittedName>
</protein>
<dbReference type="Proteomes" id="UP000276232">
    <property type="component" value="Unassembled WGS sequence"/>
</dbReference>
<dbReference type="GO" id="GO:0003700">
    <property type="term" value="F:DNA-binding transcription factor activity"/>
    <property type="evidence" value="ECO:0007669"/>
    <property type="project" value="InterPro"/>
</dbReference>
<dbReference type="PANTHER" id="PTHR46796">
    <property type="entry name" value="HTH-TYPE TRANSCRIPTIONAL ACTIVATOR RHAS-RELATED"/>
    <property type="match status" value="1"/>
</dbReference>
<comment type="caution">
    <text evidence="6">The sequence shown here is derived from an EMBL/GenBank/DDBJ whole genome shotgun (WGS) entry which is preliminary data.</text>
</comment>
<feature type="domain" description="HTH araC/xylS-type" evidence="5">
    <location>
        <begin position="181"/>
        <end position="278"/>
    </location>
</feature>
<dbReference type="InterPro" id="IPR018060">
    <property type="entry name" value="HTH_AraC"/>
</dbReference>
<dbReference type="Gene3D" id="1.10.10.60">
    <property type="entry name" value="Homeodomain-like"/>
    <property type="match status" value="1"/>
</dbReference>
<dbReference type="GO" id="GO:0043565">
    <property type="term" value="F:sequence-specific DNA binding"/>
    <property type="evidence" value="ECO:0007669"/>
    <property type="project" value="InterPro"/>
</dbReference>
<evidence type="ECO:0000259" key="5">
    <source>
        <dbReference type="PROSITE" id="PS01124"/>
    </source>
</evidence>
<dbReference type="EMBL" id="RJKN01000002">
    <property type="protein sequence ID" value="ROP45016.1"/>
    <property type="molecule type" value="Genomic_DNA"/>
</dbReference>
<reference evidence="6 7" key="1">
    <citation type="journal article" date="2015" name="Stand. Genomic Sci.">
        <title>Genomic Encyclopedia of Bacterial and Archaeal Type Strains, Phase III: the genomes of soil and plant-associated and newly described type strains.</title>
        <authorList>
            <person name="Whitman W.B."/>
            <person name="Woyke T."/>
            <person name="Klenk H.P."/>
            <person name="Zhou Y."/>
            <person name="Lilburn T.G."/>
            <person name="Beck B.J."/>
            <person name="De Vos P."/>
            <person name="Vandamme P."/>
            <person name="Eisen J.A."/>
            <person name="Garrity G."/>
            <person name="Hugenholtz P."/>
            <person name="Kyrpides N.C."/>
        </authorList>
    </citation>
    <scope>NUCLEOTIDE SEQUENCE [LARGE SCALE GENOMIC DNA]</scope>
    <source>
        <strain evidence="6 7">CECT 7306</strain>
    </source>
</reference>
<feature type="region of interest" description="Disordered" evidence="4">
    <location>
        <begin position="1"/>
        <end position="35"/>
    </location>
</feature>
<feature type="compositionally biased region" description="Basic and acidic residues" evidence="4">
    <location>
        <begin position="12"/>
        <end position="29"/>
    </location>
</feature>
<accession>A0A3N1HRI9</accession>
<keyword evidence="7" id="KW-1185">Reference proteome</keyword>
<evidence type="ECO:0000256" key="1">
    <source>
        <dbReference type="ARBA" id="ARBA00023015"/>
    </source>
</evidence>
<dbReference type="InParanoid" id="A0A3N1HRI9"/>
<name>A0A3N1HRI9_9ACTN</name>
<sequence length="287" mass="30642">MEPDTSGPAGGRPDDVERAHLREPGDTSHRIHRYPPAPDLAPLVRRFWLPVWSVPPDREAPQRVLQHPVCLLVVTPTYAHLVGVTSGMSTTVLAGDGWAAGVMLTPAAGLLVARQPLAGLVDRTADLVDVLGADGARLVDRVRTAMAADPHGDAAHAEVRAAYGDLLRPLLPVDAEGELVDRVVALVEGRTDITRVAQVCAGTGLSERALQRLVHRRVGLTPKWLVQRRRLHEAVGLLRDGRTTQAEVAAALGYADQAHLVRDFSRVTGQTPGRFAAQQRAGAAGPG</sequence>
<evidence type="ECO:0000256" key="3">
    <source>
        <dbReference type="ARBA" id="ARBA00023163"/>
    </source>
</evidence>
<evidence type="ECO:0000256" key="2">
    <source>
        <dbReference type="ARBA" id="ARBA00023125"/>
    </source>
</evidence>
<dbReference type="SMART" id="SM00342">
    <property type="entry name" value="HTH_ARAC"/>
    <property type="match status" value="1"/>
</dbReference>
<dbReference type="SUPFAM" id="SSF46689">
    <property type="entry name" value="Homeodomain-like"/>
    <property type="match status" value="1"/>
</dbReference>
<evidence type="ECO:0000256" key="4">
    <source>
        <dbReference type="SAM" id="MobiDB-lite"/>
    </source>
</evidence>